<feature type="compositionally biased region" description="Basic residues" evidence="1">
    <location>
        <begin position="1"/>
        <end position="12"/>
    </location>
</feature>
<gene>
    <name evidence="2" type="ORF">EYF80_055017</name>
</gene>
<organism evidence="2 3">
    <name type="scientific">Liparis tanakae</name>
    <name type="common">Tanaka's snailfish</name>
    <dbReference type="NCBI Taxonomy" id="230148"/>
    <lineage>
        <taxon>Eukaryota</taxon>
        <taxon>Metazoa</taxon>
        <taxon>Chordata</taxon>
        <taxon>Craniata</taxon>
        <taxon>Vertebrata</taxon>
        <taxon>Euteleostomi</taxon>
        <taxon>Actinopterygii</taxon>
        <taxon>Neopterygii</taxon>
        <taxon>Teleostei</taxon>
        <taxon>Neoteleostei</taxon>
        <taxon>Acanthomorphata</taxon>
        <taxon>Eupercaria</taxon>
        <taxon>Perciformes</taxon>
        <taxon>Cottioidei</taxon>
        <taxon>Cottales</taxon>
        <taxon>Liparidae</taxon>
        <taxon>Liparis</taxon>
    </lineage>
</organism>
<proteinExistence type="predicted"/>
<dbReference type="Proteomes" id="UP000314294">
    <property type="component" value="Unassembled WGS sequence"/>
</dbReference>
<keyword evidence="3" id="KW-1185">Reference proteome</keyword>
<feature type="region of interest" description="Disordered" evidence="1">
    <location>
        <begin position="1"/>
        <end position="26"/>
    </location>
</feature>
<reference evidence="2 3" key="1">
    <citation type="submission" date="2019-03" db="EMBL/GenBank/DDBJ databases">
        <title>First draft genome of Liparis tanakae, snailfish: a comprehensive survey of snailfish specific genes.</title>
        <authorList>
            <person name="Kim W."/>
            <person name="Song I."/>
            <person name="Jeong J.-H."/>
            <person name="Kim D."/>
            <person name="Kim S."/>
            <person name="Ryu S."/>
            <person name="Song J.Y."/>
            <person name="Lee S.K."/>
        </authorList>
    </citation>
    <scope>NUCLEOTIDE SEQUENCE [LARGE SCALE GENOMIC DNA]</scope>
    <source>
        <tissue evidence="2">Muscle</tissue>
    </source>
</reference>
<dbReference type="AlphaFoldDB" id="A0A4Z2F2A8"/>
<evidence type="ECO:0000313" key="2">
    <source>
        <dbReference type="EMBL" id="TNN34814.1"/>
    </source>
</evidence>
<evidence type="ECO:0000256" key="1">
    <source>
        <dbReference type="SAM" id="MobiDB-lite"/>
    </source>
</evidence>
<dbReference type="EMBL" id="SRLO01001884">
    <property type="protein sequence ID" value="TNN34814.1"/>
    <property type="molecule type" value="Genomic_DNA"/>
</dbReference>
<evidence type="ECO:0000313" key="3">
    <source>
        <dbReference type="Proteomes" id="UP000314294"/>
    </source>
</evidence>
<name>A0A4Z2F2A8_9TELE</name>
<accession>A0A4Z2F2A8</accession>
<feature type="compositionally biased region" description="Basic and acidic residues" evidence="1">
    <location>
        <begin position="17"/>
        <end position="26"/>
    </location>
</feature>
<feature type="region of interest" description="Disordered" evidence="1">
    <location>
        <begin position="72"/>
        <end position="121"/>
    </location>
</feature>
<sequence>MKRRGKHAKRGFVGKSFGEEGEREREIGGVEKRGLHVRGISPMWFWTAENPNVVSSEGDCMAERGHVARLEVDSSAPDSRPEGPAAGLHGGGNMMRQRSHNTTSNDYRASLLRLPDSVSVT</sequence>
<protein>
    <submittedName>
        <fullName evidence="2">Uncharacterized protein</fullName>
    </submittedName>
</protein>
<comment type="caution">
    <text evidence="2">The sequence shown here is derived from an EMBL/GenBank/DDBJ whole genome shotgun (WGS) entry which is preliminary data.</text>
</comment>